<organism evidence="8 9">
    <name type="scientific">Cryptococcus amylolentus CBS 6039</name>
    <dbReference type="NCBI Taxonomy" id="1295533"/>
    <lineage>
        <taxon>Eukaryota</taxon>
        <taxon>Fungi</taxon>
        <taxon>Dikarya</taxon>
        <taxon>Basidiomycota</taxon>
        <taxon>Agaricomycotina</taxon>
        <taxon>Tremellomycetes</taxon>
        <taxon>Tremellales</taxon>
        <taxon>Cryptococcaceae</taxon>
        <taxon>Cryptococcus</taxon>
    </lineage>
</organism>
<evidence type="ECO:0000256" key="3">
    <source>
        <dbReference type="ARBA" id="ARBA00022692"/>
    </source>
</evidence>
<evidence type="ECO:0000256" key="5">
    <source>
        <dbReference type="ARBA" id="ARBA00023136"/>
    </source>
</evidence>
<dbReference type="OrthoDB" id="2962993at2759"/>
<feature type="transmembrane region" description="Helical" evidence="6">
    <location>
        <begin position="195"/>
        <end position="216"/>
    </location>
</feature>
<feature type="transmembrane region" description="Helical" evidence="6">
    <location>
        <begin position="228"/>
        <end position="250"/>
    </location>
</feature>
<keyword evidence="5 6" id="KW-0472">Membrane</keyword>
<dbReference type="GeneID" id="30155635"/>
<evidence type="ECO:0000256" key="1">
    <source>
        <dbReference type="ARBA" id="ARBA00004141"/>
    </source>
</evidence>
<evidence type="ECO:0000256" key="2">
    <source>
        <dbReference type="ARBA" id="ARBA00022448"/>
    </source>
</evidence>
<keyword evidence="3 6" id="KW-0812">Transmembrane</keyword>
<gene>
    <name evidence="8" type="ORF">L202_04326</name>
</gene>
<evidence type="ECO:0000256" key="6">
    <source>
        <dbReference type="SAM" id="Phobius"/>
    </source>
</evidence>
<dbReference type="RefSeq" id="XP_018993810.1">
    <property type="nucleotide sequence ID" value="XM_019138373.1"/>
</dbReference>
<dbReference type="GO" id="GO:0016020">
    <property type="term" value="C:membrane"/>
    <property type="evidence" value="ECO:0007669"/>
    <property type="project" value="UniProtKB-SubCell"/>
</dbReference>
<dbReference type="InterPro" id="IPR011701">
    <property type="entry name" value="MFS"/>
</dbReference>
<evidence type="ECO:0000313" key="8">
    <source>
        <dbReference type="EMBL" id="ODN78764.1"/>
    </source>
</evidence>
<dbReference type="InterPro" id="IPR036259">
    <property type="entry name" value="MFS_trans_sf"/>
</dbReference>
<dbReference type="Pfam" id="PF07690">
    <property type="entry name" value="MFS_1"/>
    <property type="match status" value="1"/>
</dbReference>
<reference evidence="8 9" key="1">
    <citation type="submission" date="2016-06" db="EMBL/GenBank/DDBJ databases">
        <title>Evolution of pathogenesis and genome organization in the Tremellales.</title>
        <authorList>
            <person name="Cuomo C."/>
            <person name="Litvintseva A."/>
            <person name="Heitman J."/>
            <person name="Chen Y."/>
            <person name="Sun S."/>
            <person name="Springer D."/>
            <person name="Dromer F."/>
            <person name="Young S."/>
            <person name="Zeng Q."/>
            <person name="Chapman S."/>
            <person name="Gujja S."/>
            <person name="Saif S."/>
            <person name="Birren B."/>
        </authorList>
    </citation>
    <scope>NUCLEOTIDE SEQUENCE [LARGE SCALE GENOMIC DNA]</scope>
    <source>
        <strain evidence="8 9">CBS 6039</strain>
    </source>
</reference>
<comment type="subcellular location">
    <subcellularLocation>
        <location evidence="1">Membrane</location>
        <topology evidence="1">Multi-pass membrane protein</topology>
    </subcellularLocation>
</comment>
<dbReference type="SUPFAM" id="SSF103473">
    <property type="entry name" value="MFS general substrate transporter"/>
    <property type="match status" value="1"/>
</dbReference>
<dbReference type="InterPro" id="IPR020846">
    <property type="entry name" value="MFS_dom"/>
</dbReference>
<dbReference type="AlphaFoldDB" id="A0A1E3HR01"/>
<evidence type="ECO:0000256" key="4">
    <source>
        <dbReference type="ARBA" id="ARBA00022989"/>
    </source>
</evidence>
<sequence>MSVVYRADEKVPHLTDELDGETTSQDLKDGVEEVAQQDADAAIKEKFTYEQEQKLLRRVDWRLLPLLILAYLLKNLDGNSISYAKVISSGKSTNILKELNITTDYYAWTSTIFTIPFILAEVPSNLLIKKQTPRLHVLRIVVLWSIAAGCHAAAQNGAGLLTTRFFLGLFEAGLYPGILYHVVCWYRPDELAVRMAILGLLGQFSGILAALLAYGIEFIDGRGGISAWRWMFVIEALMGAALALPVYFFLPDFPDTAKWLTPDERHFLVARLPPNAARATDKAFDRKGVSDALKDPLLYAFTFMQMFSNLGAYGLSFWLPSIIASFGFTTTQSSQLLNIPPAVLGIATCILFAWMIDRTFDIPRPWYGVVSKVVTIGAFIALATVTNKPALYALTIIATVGSSAFTAVLMPWRAQSLKGSTNAAFAFAFQNGLSQISGIIGPQVFRSKYAPRYTIPYVVCIVFLVLSFLALLVTWYLSAALEKETRRVAKVRSSEAKANRITQDEVVFRR</sequence>
<feature type="transmembrane region" description="Helical" evidence="6">
    <location>
        <begin position="135"/>
        <end position="154"/>
    </location>
</feature>
<dbReference type="PANTHER" id="PTHR43791">
    <property type="entry name" value="PERMEASE-RELATED"/>
    <property type="match status" value="1"/>
</dbReference>
<keyword evidence="2" id="KW-0813">Transport</keyword>
<keyword evidence="9" id="KW-1185">Reference proteome</keyword>
<protein>
    <recommendedName>
        <fullName evidence="7">Major facilitator superfamily (MFS) profile domain-containing protein</fullName>
    </recommendedName>
</protein>
<feature type="transmembrane region" description="Helical" evidence="6">
    <location>
        <begin position="455"/>
        <end position="477"/>
    </location>
</feature>
<feature type="transmembrane region" description="Helical" evidence="6">
    <location>
        <begin position="366"/>
        <end position="385"/>
    </location>
</feature>
<keyword evidence="4 6" id="KW-1133">Transmembrane helix</keyword>
<dbReference type="PANTHER" id="PTHR43791:SF51">
    <property type="entry name" value="MAJOR FACILITATOR SUPERFAMILY (MFS) PROFILE DOMAIN-CONTAINING PROTEIN"/>
    <property type="match status" value="1"/>
</dbReference>
<dbReference type="EMBL" id="AWGJ01000006">
    <property type="protein sequence ID" value="ODN78764.1"/>
    <property type="molecule type" value="Genomic_DNA"/>
</dbReference>
<dbReference type="PROSITE" id="PS50850">
    <property type="entry name" value="MFS"/>
    <property type="match status" value="1"/>
</dbReference>
<feature type="transmembrane region" description="Helical" evidence="6">
    <location>
        <begin position="391"/>
        <end position="412"/>
    </location>
</feature>
<feature type="transmembrane region" description="Helical" evidence="6">
    <location>
        <begin position="105"/>
        <end position="128"/>
    </location>
</feature>
<dbReference type="Gene3D" id="1.20.1250.20">
    <property type="entry name" value="MFS general substrate transporter like domains"/>
    <property type="match status" value="2"/>
</dbReference>
<feature type="transmembrane region" description="Helical" evidence="6">
    <location>
        <begin position="424"/>
        <end position="443"/>
    </location>
</feature>
<feature type="transmembrane region" description="Helical" evidence="6">
    <location>
        <begin position="166"/>
        <end position="183"/>
    </location>
</feature>
<feature type="domain" description="Major facilitator superfamily (MFS) profile" evidence="7">
    <location>
        <begin position="63"/>
        <end position="482"/>
    </location>
</feature>
<evidence type="ECO:0000259" key="7">
    <source>
        <dbReference type="PROSITE" id="PS50850"/>
    </source>
</evidence>
<comment type="caution">
    <text evidence="8">The sequence shown here is derived from an EMBL/GenBank/DDBJ whole genome shotgun (WGS) entry which is preliminary data.</text>
</comment>
<dbReference type="Proteomes" id="UP000094065">
    <property type="component" value="Unassembled WGS sequence"/>
</dbReference>
<name>A0A1E3HR01_9TREE</name>
<accession>A0A1E3HR01</accession>
<proteinExistence type="predicted"/>
<evidence type="ECO:0000313" key="9">
    <source>
        <dbReference type="Proteomes" id="UP000094065"/>
    </source>
</evidence>
<dbReference type="GO" id="GO:0022857">
    <property type="term" value="F:transmembrane transporter activity"/>
    <property type="evidence" value="ECO:0007669"/>
    <property type="project" value="InterPro"/>
</dbReference>
<feature type="transmembrane region" description="Helical" evidence="6">
    <location>
        <begin position="335"/>
        <end position="354"/>
    </location>
</feature>